<dbReference type="PANTHER" id="PTHR13350">
    <property type="entry name" value="INTEGRATOR COMPLEX SUBUNIT 8"/>
    <property type="match status" value="1"/>
</dbReference>
<feature type="compositionally biased region" description="Basic and acidic residues" evidence="6">
    <location>
        <begin position="399"/>
        <end position="413"/>
    </location>
</feature>
<dbReference type="PANTHER" id="PTHR13350:SF1">
    <property type="entry name" value="INTEGRATOR COMPLEX SUBUNIT 8"/>
    <property type="match status" value="1"/>
</dbReference>
<accession>A0ABD3H1Z3</accession>
<feature type="region of interest" description="Disordered" evidence="6">
    <location>
        <begin position="381"/>
        <end position="458"/>
    </location>
</feature>
<feature type="compositionally biased region" description="Polar residues" evidence="6">
    <location>
        <begin position="233"/>
        <end position="249"/>
    </location>
</feature>
<gene>
    <name evidence="8" type="ORF">R1sor_002818</name>
</gene>
<dbReference type="Pfam" id="PF25756">
    <property type="entry name" value="TPR_INTS8"/>
    <property type="match status" value="1"/>
</dbReference>
<evidence type="ECO:0000259" key="7">
    <source>
        <dbReference type="Pfam" id="PF25756"/>
    </source>
</evidence>
<evidence type="ECO:0000256" key="3">
    <source>
        <dbReference type="ARBA" id="ARBA00007147"/>
    </source>
</evidence>
<organism evidence="8 9">
    <name type="scientific">Riccia sorocarpa</name>
    <dbReference type="NCBI Taxonomy" id="122646"/>
    <lineage>
        <taxon>Eukaryota</taxon>
        <taxon>Viridiplantae</taxon>
        <taxon>Streptophyta</taxon>
        <taxon>Embryophyta</taxon>
        <taxon>Marchantiophyta</taxon>
        <taxon>Marchantiopsida</taxon>
        <taxon>Marchantiidae</taxon>
        <taxon>Marchantiales</taxon>
        <taxon>Ricciaceae</taxon>
        <taxon>Riccia</taxon>
    </lineage>
</organism>
<protein>
    <recommendedName>
        <fullName evidence="7">INTS8 TPR repeats domain-containing protein</fullName>
    </recommendedName>
</protein>
<feature type="compositionally biased region" description="Polar residues" evidence="6">
    <location>
        <begin position="525"/>
        <end position="540"/>
    </location>
</feature>
<keyword evidence="4" id="KW-0158">Chromosome</keyword>
<feature type="compositionally biased region" description="Basic and acidic residues" evidence="6">
    <location>
        <begin position="505"/>
        <end position="515"/>
    </location>
</feature>
<feature type="region of interest" description="Disordered" evidence="6">
    <location>
        <begin position="496"/>
        <end position="543"/>
    </location>
</feature>
<feature type="domain" description="INTS8 TPR repeats" evidence="7">
    <location>
        <begin position="1218"/>
        <end position="1380"/>
    </location>
</feature>
<feature type="region of interest" description="Disordered" evidence="6">
    <location>
        <begin position="221"/>
        <end position="256"/>
    </location>
</feature>
<evidence type="ECO:0000256" key="6">
    <source>
        <dbReference type="SAM" id="MobiDB-lite"/>
    </source>
</evidence>
<proteinExistence type="inferred from homology"/>
<dbReference type="EMBL" id="JBJQOH010000006">
    <property type="protein sequence ID" value="KAL3684796.1"/>
    <property type="molecule type" value="Genomic_DNA"/>
</dbReference>
<dbReference type="InterPro" id="IPR057980">
    <property type="entry name" value="TPR_INTS8"/>
</dbReference>
<evidence type="ECO:0000256" key="2">
    <source>
        <dbReference type="ARBA" id="ARBA00004286"/>
    </source>
</evidence>
<dbReference type="InterPro" id="IPR038751">
    <property type="entry name" value="INTS8"/>
</dbReference>
<comment type="subcellular location">
    <subcellularLocation>
        <location evidence="2">Chromosome</location>
    </subcellularLocation>
    <subcellularLocation>
        <location evidence="1">Nucleus</location>
    </subcellularLocation>
</comment>
<name>A0ABD3H1Z3_9MARC</name>
<evidence type="ECO:0000256" key="1">
    <source>
        <dbReference type="ARBA" id="ARBA00004123"/>
    </source>
</evidence>
<sequence>MDRERERERAGARSDAASMWIDFLLLPAKLEEHLAAGPAAVPSPPDLITMFLEQAFLNQRAVNGGSSGNIAGKDQETQGSVKGASKTASVLCERAARVAVVAQLTLTEIESSLASQQHQFVLLKTLIRHDEGRSLLHECNLHRWLLHKALQYHPVGSAAPNVPFPTSRLGFSTAGDDLGEVFHNIFTGNGDTPPFSGESRLEEERASVQFLEQVLKDEGTSELTVEEQDGLAPTQTSGQSPRSNSQEVSGNKEAPKEQGLSLAYKCQVMFDVAEVHFMRGRIRQAYEYFIRCKESLDTRERVSRKEDGDKATEQVLPVPQDRLDGFIVACRMVLWACSGTEGLPHINTGHILQEVGSSFGSSSPSQQAIIQCERSRWISRRDRSAEGVVRSGSGNSREIPLKRGISESTRDDGTYANNEDNNTDDGASYRQNKRSRDSKYSGENGHVGPQVPDVENGQRLYTEGHTNRKLGSTESPEVSDSVTALKERVVEGVDSLQLRSSGVNETKREQTRLSKDQSGMDESHSNYLKQVPPSKTNQGTPYADQAPQIRLLVDLLKRETGQDTFDESYSLTDAAAIEKRPDPLIRSLIMDILKGHLSWAYCLSVEKDPWLSELDRSKVAACNLVRSVLEGTSVRIFLRVSEQFEGSEVAVEFLMQLLLAIKITEEGDMFSGEGSYAFESGQPEREIEMGLSKQVLVAPVTGETKSVVQRVHDLAMYVCCVIDKPWCWDSAVRHRMTETSDISKFSNFCPSSSFGSFESSATFDYAVSALNSSLRSDSENMEEIGFTAKSDILISLLQLETLTQIEAFVQGFLNTEGKAATSEEISGETEQSEHKVMSVAPVRVIQSEVERSGSSGTKRAVWSSLGADMAFVLKNRAFTALNVSKDTYVAKRFYELALGLVPENLDCIMMLWLLERTLNSEGRSEERVVHHWSQSLPAKSERGGLPSFVLVEFAILFLIEKEMWRFLSEFCNWVLSLLKDLTLQASGPDSKSESGSATGGSATSGTRGEGSSRIAPLPAPFKHRRLIQTLKTATILSDLLPLCVSLQTEASRNHFNEDVARLGSTLSQLFEDFMCVLVGIESGGQGSEDAPDWRSSQSGVNHSPLYTGGAGVPLIPKISNPRALMALASLTAGWLQRCHAAGLSTWSLAVERYGVLAGATAGAALPPPPGALPYSSSVLRPVPPRAPPEFGRDLFGVLLEAIVSIPGVVEGDREKGHRWLQGLADLAFEDEEYVKALRLYLQAGAIRSAHYCERSTSMARDVFTRWVMQRMVAACRAIGASIQAAVLCQCAPAPDHELAFRILQENTLIVDRDAATYFECLWEVPILELLVNLHAKAGDEERVNTLIGLLQQPALNVHNPPAIRQAHICTMEQRFLQRLAGELLD</sequence>
<evidence type="ECO:0000256" key="4">
    <source>
        <dbReference type="ARBA" id="ARBA00022454"/>
    </source>
</evidence>
<dbReference type="Proteomes" id="UP001633002">
    <property type="component" value="Unassembled WGS sequence"/>
</dbReference>
<reference evidence="8 9" key="1">
    <citation type="submission" date="2024-09" db="EMBL/GenBank/DDBJ databases">
        <title>Chromosome-scale assembly of Riccia sorocarpa.</title>
        <authorList>
            <person name="Paukszto L."/>
        </authorList>
    </citation>
    <scope>NUCLEOTIDE SEQUENCE [LARGE SCALE GENOMIC DNA]</scope>
    <source>
        <strain evidence="8">LP-2024</strain>
        <tissue evidence="8">Aerial parts of the thallus</tissue>
    </source>
</reference>
<feature type="compositionally biased region" description="Low complexity" evidence="6">
    <location>
        <begin position="993"/>
        <end position="1013"/>
    </location>
</feature>
<dbReference type="GO" id="GO:0005634">
    <property type="term" value="C:nucleus"/>
    <property type="evidence" value="ECO:0007669"/>
    <property type="project" value="UniProtKB-SubCell"/>
</dbReference>
<evidence type="ECO:0000313" key="8">
    <source>
        <dbReference type="EMBL" id="KAL3684796.1"/>
    </source>
</evidence>
<feature type="region of interest" description="Disordered" evidence="6">
    <location>
        <begin position="987"/>
        <end position="1016"/>
    </location>
</feature>
<evidence type="ECO:0000256" key="5">
    <source>
        <dbReference type="ARBA" id="ARBA00023242"/>
    </source>
</evidence>
<evidence type="ECO:0000313" key="9">
    <source>
        <dbReference type="Proteomes" id="UP001633002"/>
    </source>
</evidence>
<comment type="similarity">
    <text evidence="3">Belongs to the Integrator subunit 8 family.</text>
</comment>
<dbReference type="GO" id="GO:0005694">
    <property type="term" value="C:chromosome"/>
    <property type="evidence" value="ECO:0007669"/>
    <property type="project" value="UniProtKB-SubCell"/>
</dbReference>
<comment type="caution">
    <text evidence="8">The sequence shown here is derived from an EMBL/GenBank/DDBJ whole genome shotgun (WGS) entry which is preliminary data.</text>
</comment>
<keyword evidence="9" id="KW-1185">Reference proteome</keyword>
<keyword evidence="5" id="KW-0539">Nucleus</keyword>